<proteinExistence type="predicted"/>
<dbReference type="Pfam" id="PF25873">
    <property type="entry name" value="WHD_MalT"/>
    <property type="match status" value="1"/>
</dbReference>
<dbReference type="InterPro" id="IPR059106">
    <property type="entry name" value="WHD_MalT"/>
</dbReference>
<dbReference type="InterPro" id="IPR000792">
    <property type="entry name" value="Tscrpt_reg_LuxR_C"/>
</dbReference>
<evidence type="ECO:0000313" key="5">
    <source>
        <dbReference type="EMBL" id="GHE37041.1"/>
    </source>
</evidence>
<dbReference type="InterPro" id="IPR027417">
    <property type="entry name" value="P-loop_NTPase"/>
</dbReference>
<evidence type="ECO:0000256" key="1">
    <source>
        <dbReference type="ARBA" id="ARBA00023015"/>
    </source>
</evidence>
<dbReference type="Proteomes" id="UP000636453">
    <property type="component" value="Unassembled WGS sequence"/>
</dbReference>
<reference evidence="5" key="1">
    <citation type="journal article" date="2014" name="Int. J. Syst. Evol. Microbiol.">
        <title>Complete genome sequence of Corynebacterium casei LMG S-19264T (=DSM 44701T), isolated from a smear-ripened cheese.</title>
        <authorList>
            <consortium name="US DOE Joint Genome Institute (JGI-PGF)"/>
            <person name="Walter F."/>
            <person name="Albersmeier A."/>
            <person name="Kalinowski J."/>
            <person name="Ruckert C."/>
        </authorList>
    </citation>
    <scope>NUCLEOTIDE SEQUENCE</scope>
    <source>
        <strain evidence="5">KCTC 32020</strain>
    </source>
</reference>
<dbReference type="PANTHER" id="PTHR44688">
    <property type="entry name" value="DNA-BINDING TRANSCRIPTIONAL ACTIVATOR DEVR_DOSR"/>
    <property type="match status" value="1"/>
</dbReference>
<keyword evidence="6" id="KW-1185">Reference proteome</keyword>
<reference evidence="5" key="2">
    <citation type="submission" date="2020-09" db="EMBL/GenBank/DDBJ databases">
        <authorList>
            <person name="Sun Q."/>
            <person name="Kim S."/>
        </authorList>
    </citation>
    <scope>NUCLEOTIDE SEQUENCE</scope>
    <source>
        <strain evidence="5">KCTC 32020</strain>
    </source>
</reference>
<evidence type="ECO:0000256" key="3">
    <source>
        <dbReference type="ARBA" id="ARBA00023163"/>
    </source>
</evidence>
<dbReference type="CDD" id="cd06170">
    <property type="entry name" value="LuxR_C_like"/>
    <property type="match status" value="1"/>
</dbReference>
<dbReference type="InterPro" id="IPR036388">
    <property type="entry name" value="WH-like_DNA-bd_sf"/>
</dbReference>
<dbReference type="SUPFAM" id="SSF52540">
    <property type="entry name" value="P-loop containing nucleoside triphosphate hydrolases"/>
    <property type="match status" value="1"/>
</dbReference>
<dbReference type="GO" id="GO:0006355">
    <property type="term" value="P:regulation of DNA-templated transcription"/>
    <property type="evidence" value="ECO:0007669"/>
    <property type="project" value="InterPro"/>
</dbReference>
<evidence type="ECO:0000259" key="4">
    <source>
        <dbReference type="PROSITE" id="PS50043"/>
    </source>
</evidence>
<organism evidence="5 6">
    <name type="scientific">Vulcaniibacterium thermophilum</name>
    <dbReference type="NCBI Taxonomy" id="1169913"/>
    <lineage>
        <taxon>Bacteria</taxon>
        <taxon>Pseudomonadati</taxon>
        <taxon>Pseudomonadota</taxon>
        <taxon>Gammaproteobacteria</taxon>
        <taxon>Lysobacterales</taxon>
        <taxon>Lysobacteraceae</taxon>
        <taxon>Vulcaniibacterium</taxon>
    </lineage>
</organism>
<dbReference type="PROSITE" id="PS00622">
    <property type="entry name" value="HTH_LUXR_1"/>
    <property type="match status" value="1"/>
</dbReference>
<dbReference type="OrthoDB" id="1123107at2"/>
<dbReference type="PROSITE" id="PS50043">
    <property type="entry name" value="HTH_LUXR_2"/>
    <property type="match status" value="1"/>
</dbReference>
<dbReference type="InterPro" id="IPR016032">
    <property type="entry name" value="Sig_transdc_resp-reg_C-effctor"/>
</dbReference>
<dbReference type="RefSeq" id="WP_146473825.1">
    <property type="nucleotide sequence ID" value="NZ_JBHRUD010000001.1"/>
</dbReference>
<dbReference type="SMART" id="SM00421">
    <property type="entry name" value="HTH_LUXR"/>
    <property type="match status" value="1"/>
</dbReference>
<dbReference type="AlphaFoldDB" id="A0A918Z4W8"/>
<evidence type="ECO:0000313" key="6">
    <source>
        <dbReference type="Proteomes" id="UP000636453"/>
    </source>
</evidence>
<gene>
    <name evidence="5" type="ORF">GCM10007167_18980</name>
</gene>
<comment type="caution">
    <text evidence="5">The sequence shown here is derived from an EMBL/GenBank/DDBJ whole genome shotgun (WGS) entry which is preliminary data.</text>
</comment>
<evidence type="ECO:0000256" key="2">
    <source>
        <dbReference type="ARBA" id="ARBA00023125"/>
    </source>
</evidence>
<protein>
    <recommendedName>
        <fullName evidence="4">HTH luxR-type domain-containing protein</fullName>
    </recommendedName>
</protein>
<keyword evidence="3" id="KW-0804">Transcription</keyword>
<sequence>MPHGVDTPVFPLTKIRPPKARAGLIARTRLERRLGEALAGRRLTLLSAPAGFGKTAALARQLELLPQGTAVAWIAGDDDDDLHRFISCLFAALEPFDLPWRQQPDALVAAAADPAEGALRRVAGELLNALAACEVARGLIVLDDADRIRDTRVFGFIDMLLERLPEQWGCVVCSRVDPPLALARLRAQDELTELRQTDLAFVPDEVRELIAEAGSAADGEQLMARTAGWPAGVRMLLRAGSLPPQAGRLMDRHLFDFLASEVLDHMPVELREFLLHCAVLPELTAARCAHVAGNPRAERLLEEIERRGLFVTVLDAPELTLRLHDLLRDFLEDRLRRERPEMLAPLLRRAAETESDPIRRLSLLMRAFAWQEAEELLEGVAEDLLAAGAADSVARLVEQFPPERQRASPVLALVRGRVAWARWNWPLMTAELQRAGAGFAAAGDERRRQRAQALEAMAYCGRGMLEPCQDRLLPLMECDVEPETRVLLLALHAWLALDTGEFRAAAPRYARVLDALERTEGLRLWHQCFQRTLYVWLPGMSAPLSRFVEGVMRQTGDTPSQMRAIAHSAAAWLAFWRGELERALDHLDQAADDAHWLGWPANLRMFIHAPRAAVHAVRGDAAQTYASIGVLVDYFRTPGAHAEGQESMLGHYLLYGARLADTLGDGAGVRAFADRMPPPAAITNARMLAPSLATLPPRLAGYAGRHEEACALWAAALADESKIDVLGLAQEARLRYAHALLACGRRADAADALRPVLAAVARDGQLGSVLLAGPHVLARLAAEPWADELDGSERAMLCNWAARFARQAPPAETAGPGPLSARELEVLARMAEGDSNKLIARALDLSPHTVKRHVANILDKLGVASRGQAAQWYRARMAAELPAAAR</sequence>
<dbReference type="PRINTS" id="PR00038">
    <property type="entry name" value="HTHLUXR"/>
</dbReference>
<dbReference type="EMBL" id="BNCF01000010">
    <property type="protein sequence ID" value="GHE37041.1"/>
    <property type="molecule type" value="Genomic_DNA"/>
</dbReference>
<name>A0A918Z4W8_9GAMM</name>
<dbReference type="SUPFAM" id="SSF46894">
    <property type="entry name" value="C-terminal effector domain of the bipartite response regulators"/>
    <property type="match status" value="1"/>
</dbReference>
<keyword evidence="1" id="KW-0805">Transcription regulation</keyword>
<dbReference type="PANTHER" id="PTHR44688:SF16">
    <property type="entry name" value="DNA-BINDING TRANSCRIPTIONAL ACTIVATOR DEVR_DOSR"/>
    <property type="match status" value="1"/>
</dbReference>
<keyword evidence="2" id="KW-0238">DNA-binding</keyword>
<accession>A0A918Z4W8</accession>
<dbReference type="GO" id="GO:0003677">
    <property type="term" value="F:DNA binding"/>
    <property type="evidence" value="ECO:0007669"/>
    <property type="project" value="UniProtKB-KW"/>
</dbReference>
<dbReference type="Pfam" id="PF00196">
    <property type="entry name" value="GerE"/>
    <property type="match status" value="1"/>
</dbReference>
<dbReference type="Gene3D" id="1.10.10.10">
    <property type="entry name" value="Winged helix-like DNA-binding domain superfamily/Winged helix DNA-binding domain"/>
    <property type="match status" value="1"/>
</dbReference>
<feature type="domain" description="HTH luxR-type" evidence="4">
    <location>
        <begin position="812"/>
        <end position="877"/>
    </location>
</feature>